<sequence length="115" mass="12781">MVISVTTHETVEYHSTTINGRTHTREEKTKIIVIEPMTNGGFKTGYRAPTVNEASSRGPASSDEVELAREVEMEDGSVRLVALLWLLTLSPMPAHQLMDESTVHDFGIKNDRASR</sequence>
<reference evidence="1 2" key="1">
    <citation type="submission" date="2013-07" db="EMBL/GenBank/DDBJ databases">
        <title>The Genome Sequence of Cryptococcus heveanensis BCC8398.</title>
        <authorList>
            <consortium name="The Broad Institute Genome Sequencing Platform"/>
            <person name="Cuomo C."/>
            <person name="Litvintseva A."/>
            <person name="Chen Y."/>
            <person name="Heitman J."/>
            <person name="Sun S."/>
            <person name="Springer D."/>
            <person name="Dromer F."/>
            <person name="Young S.K."/>
            <person name="Zeng Q."/>
            <person name="Gargeya S."/>
            <person name="Fitzgerald M."/>
            <person name="Abouelleil A."/>
            <person name="Alvarado L."/>
            <person name="Berlin A.M."/>
            <person name="Chapman S.B."/>
            <person name="Dewar J."/>
            <person name="Goldberg J."/>
            <person name="Griggs A."/>
            <person name="Gujja S."/>
            <person name="Hansen M."/>
            <person name="Howarth C."/>
            <person name="Imamovic A."/>
            <person name="Larimer J."/>
            <person name="McCowan C."/>
            <person name="Murphy C."/>
            <person name="Pearson M."/>
            <person name="Priest M."/>
            <person name="Roberts A."/>
            <person name="Saif S."/>
            <person name="Shea T."/>
            <person name="Sykes S."/>
            <person name="Wortman J."/>
            <person name="Nusbaum C."/>
            <person name="Birren B."/>
        </authorList>
    </citation>
    <scope>NUCLEOTIDE SEQUENCE [LARGE SCALE GENOMIC DNA]</scope>
    <source>
        <strain evidence="1 2">BCC8398</strain>
    </source>
</reference>
<protein>
    <submittedName>
        <fullName evidence="1">Uncharacterized protein</fullName>
    </submittedName>
</protein>
<gene>
    <name evidence="1" type="ORF">I316_03808</name>
</gene>
<keyword evidence="2" id="KW-1185">Reference proteome</keyword>
<name>A0A1B9GT98_9TREE</name>
<evidence type="ECO:0000313" key="2">
    <source>
        <dbReference type="Proteomes" id="UP000092666"/>
    </source>
</evidence>
<dbReference type="Proteomes" id="UP000092666">
    <property type="component" value="Unassembled WGS sequence"/>
</dbReference>
<accession>A0A1B9GT98</accession>
<dbReference type="AlphaFoldDB" id="A0A1B9GT98"/>
<dbReference type="EMBL" id="KV700125">
    <property type="protein sequence ID" value="OCF34294.1"/>
    <property type="molecule type" value="Genomic_DNA"/>
</dbReference>
<organism evidence="1 2">
    <name type="scientific">Kwoniella heveanensis BCC8398</name>
    <dbReference type="NCBI Taxonomy" id="1296120"/>
    <lineage>
        <taxon>Eukaryota</taxon>
        <taxon>Fungi</taxon>
        <taxon>Dikarya</taxon>
        <taxon>Basidiomycota</taxon>
        <taxon>Agaricomycotina</taxon>
        <taxon>Tremellomycetes</taxon>
        <taxon>Tremellales</taxon>
        <taxon>Cryptococcaceae</taxon>
        <taxon>Kwoniella</taxon>
    </lineage>
</organism>
<reference evidence="2" key="2">
    <citation type="submission" date="2013-12" db="EMBL/GenBank/DDBJ databases">
        <title>Evolution of pathogenesis and genome organization in the Tremellales.</title>
        <authorList>
            <person name="Cuomo C."/>
            <person name="Litvintseva A."/>
            <person name="Heitman J."/>
            <person name="Chen Y."/>
            <person name="Sun S."/>
            <person name="Springer D."/>
            <person name="Dromer F."/>
            <person name="Young S."/>
            <person name="Zeng Q."/>
            <person name="Chapman S."/>
            <person name="Gujja S."/>
            <person name="Saif S."/>
            <person name="Birren B."/>
        </authorList>
    </citation>
    <scope>NUCLEOTIDE SEQUENCE [LARGE SCALE GENOMIC DNA]</scope>
    <source>
        <strain evidence="2">BCC8398</strain>
    </source>
</reference>
<proteinExistence type="predicted"/>
<evidence type="ECO:0000313" key="1">
    <source>
        <dbReference type="EMBL" id="OCF34294.1"/>
    </source>
</evidence>